<accession>A0A317CD59</accession>
<name>A0A317CD59_9GAMM</name>
<organism evidence="2 3">
    <name type="scientific">Leucothrix pacifica</name>
    <dbReference type="NCBI Taxonomy" id="1247513"/>
    <lineage>
        <taxon>Bacteria</taxon>
        <taxon>Pseudomonadati</taxon>
        <taxon>Pseudomonadota</taxon>
        <taxon>Gammaproteobacteria</taxon>
        <taxon>Thiotrichales</taxon>
        <taxon>Thiotrichaceae</taxon>
        <taxon>Leucothrix</taxon>
    </lineage>
</organism>
<evidence type="ECO:0008006" key="4">
    <source>
        <dbReference type="Google" id="ProtNLM"/>
    </source>
</evidence>
<dbReference type="EMBL" id="QGKM01000060">
    <property type="protein sequence ID" value="PWQ94042.1"/>
    <property type="molecule type" value="Genomic_DNA"/>
</dbReference>
<proteinExistence type="predicted"/>
<dbReference type="Pfam" id="PF02493">
    <property type="entry name" value="MORN"/>
    <property type="match status" value="1"/>
</dbReference>
<dbReference type="AlphaFoldDB" id="A0A317CD59"/>
<evidence type="ECO:0000313" key="2">
    <source>
        <dbReference type="EMBL" id="PWQ94042.1"/>
    </source>
</evidence>
<keyword evidence="3" id="KW-1185">Reference proteome</keyword>
<protein>
    <recommendedName>
        <fullName evidence="4">MORN motif-containing protein</fullName>
    </recommendedName>
</protein>
<evidence type="ECO:0000256" key="1">
    <source>
        <dbReference type="ARBA" id="ARBA00022737"/>
    </source>
</evidence>
<evidence type="ECO:0000313" key="3">
    <source>
        <dbReference type="Proteomes" id="UP000245539"/>
    </source>
</evidence>
<gene>
    <name evidence="2" type="ORF">DKW60_17480</name>
</gene>
<dbReference type="Proteomes" id="UP000245539">
    <property type="component" value="Unassembled WGS sequence"/>
</dbReference>
<dbReference type="RefSeq" id="WP_109838969.1">
    <property type="nucleotide sequence ID" value="NZ_QGKM01000060.1"/>
</dbReference>
<reference evidence="2 3" key="1">
    <citation type="submission" date="2018-05" db="EMBL/GenBank/DDBJ databases">
        <title>Leucothrix arctica sp. nov., isolated from Arctic seawater.</title>
        <authorList>
            <person name="Choi A."/>
            <person name="Baek K."/>
        </authorList>
    </citation>
    <scope>NUCLEOTIDE SEQUENCE [LARGE SCALE GENOMIC DNA]</scope>
    <source>
        <strain evidence="2 3">JCM 18388</strain>
    </source>
</reference>
<sequence>MHGKGHQTAKQYVYTGTFNNNQEHGQGTIILASGGQFIG</sequence>
<dbReference type="InterPro" id="IPR003409">
    <property type="entry name" value="MORN"/>
</dbReference>
<dbReference type="SUPFAM" id="SSF82185">
    <property type="entry name" value="Histone H3 K4-specific methyltransferase SET7/9 N-terminal domain"/>
    <property type="match status" value="1"/>
</dbReference>
<comment type="caution">
    <text evidence="2">The sequence shown here is derived from an EMBL/GenBank/DDBJ whole genome shotgun (WGS) entry which is preliminary data.</text>
</comment>
<keyword evidence="1" id="KW-0677">Repeat</keyword>